<dbReference type="AlphaFoldDB" id="A0A090MGI2"/>
<dbReference type="EMBL" id="CBMI010001982">
    <property type="protein sequence ID" value="CEG04750.1"/>
    <property type="molecule type" value="Genomic_DNA"/>
</dbReference>
<organism evidence="1">
    <name type="scientific">Fusarium clavum</name>
    <dbReference type="NCBI Taxonomy" id="2594811"/>
    <lineage>
        <taxon>Eukaryota</taxon>
        <taxon>Fungi</taxon>
        <taxon>Dikarya</taxon>
        <taxon>Ascomycota</taxon>
        <taxon>Pezizomycotina</taxon>
        <taxon>Sordariomycetes</taxon>
        <taxon>Hypocreomycetidae</taxon>
        <taxon>Hypocreales</taxon>
        <taxon>Nectriaceae</taxon>
        <taxon>Fusarium</taxon>
        <taxon>Fusarium incarnatum-equiseti species complex</taxon>
    </lineage>
</organism>
<sequence>MVLFPETREEEHGHYLWAAVTLRDFFTMLDGLPAVQAAMDELWVDWYRHQPVTCIMDPDYKDLLGMFALCMFNSTSYTRNNPNKSTWGEMSHLTRFCIKMHLVLRNYNRSRDGAGWYDSIEVAMHYVKLRIKIRVSDAEFARDMETLRIHDAMLDEGRHLLGL</sequence>
<name>A0A090MGI2_9HYPO</name>
<gene>
    <name evidence="1" type="ORF">BN850_0073180</name>
</gene>
<dbReference type="EMBL" id="HG319009">
    <property type="protein sequence ID" value="CEG05827.1"/>
    <property type="molecule type" value="Genomic_DNA"/>
</dbReference>
<proteinExistence type="predicted"/>
<protein>
    <submittedName>
        <fullName evidence="1">WGS project CBMI000000000 data, contig CS3069_c001984</fullName>
    </submittedName>
</protein>
<evidence type="ECO:0000313" key="1">
    <source>
        <dbReference type="EMBL" id="CEG04750.1"/>
    </source>
</evidence>
<reference evidence="1" key="1">
    <citation type="submission" date="2013-05" db="EMBL/GenBank/DDBJ databases">
        <title>Draft genome sequences of six wheat associated Fusarium spp. isolates.</title>
        <authorList>
            <person name="Moolhuijzen P.M."/>
            <person name="Manners J.M."/>
            <person name="Wilcox S."/>
            <person name="Bellgard M.I."/>
            <person name="Gardiner D.M."/>
        </authorList>
    </citation>
    <scope>NUCLEOTIDE SEQUENCE</scope>
    <source>
        <strain evidence="1">CS3069</strain>
    </source>
</reference>
<accession>A0A090MGI2</accession>